<comment type="caution">
    <text evidence="2">The sequence shown here is derived from an EMBL/GenBank/DDBJ whole genome shotgun (WGS) entry which is preliminary data.</text>
</comment>
<dbReference type="InterPro" id="IPR025874">
    <property type="entry name" value="DZR"/>
</dbReference>
<feature type="non-terminal residue" evidence="2">
    <location>
        <position position="1"/>
    </location>
</feature>
<dbReference type="Pfam" id="PF12773">
    <property type="entry name" value="DZR"/>
    <property type="match status" value="1"/>
</dbReference>
<dbReference type="AlphaFoldDB" id="X0ZQ72"/>
<proteinExistence type="predicted"/>
<evidence type="ECO:0000259" key="1">
    <source>
        <dbReference type="Pfam" id="PF12773"/>
    </source>
</evidence>
<feature type="domain" description="DZANK-type" evidence="1">
    <location>
        <begin position="41"/>
        <end position="96"/>
    </location>
</feature>
<gene>
    <name evidence="2" type="ORF">S01H4_14556</name>
</gene>
<reference evidence="2" key="1">
    <citation type="journal article" date="2014" name="Front. Microbiol.">
        <title>High frequency of phylogenetically diverse reductive dehalogenase-homologous genes in deep subseafloor sedimentary metagenomes.</title>
        <authorList>
            <person name="Kawai M."/>
            <person name="Futagami T."/>
            <person name="Toyoda A."/>
            <person name="Takaki Y."/>
            <person name="Nishi S."/>
            <person name="Hori S."/>
            <person name="Arai W."/>
            <person name="Tsubouchi T."/>
            <person name="Morono Y."/>
            <person name="Uchiyama I."/>
            <person name="Ito T."/>
            <person name="Fujiyama A."/>
            <person name="Inagaki F."/>
            <person name="Takami H."/>
        </authorList>
    </citation>
    <scope>NUCLEOTIDE SEQUENCE</scope>
    <source>
        <strain evidence="2">Expedition CK06-06</strain>
    </source>
</reference>
<evidence type="ECO:0000313" key="2">
    <source>
        <dbReference type="EMBL" id="GAG62558.1"/>
    </source>
</evidence>
<dbReference type="EMBL" id="BART01006384">
    <property type="protein sequence ID" value="GAG62558.1"/>
    <property type="molecule type" value="Genomic_DNA"/>
</dbReference>
<accession>X0ZQ72</accession>
<name>X0ZQ72_9ZZZZ</name>
<organism evidence="2">
    <name type="scientific">marine sediment metagenome</name>
    <dbReference type="NCBI Taxonomy" id="412755"/>
    <lineage>
        <taxon>unclassified sequences</taxon>
        <taxon>metagenomes</taxon>
        <taxon>ecological metagenomes</taxon>
    </lineage>
</organism>
<sequence>KRGHNLTLPISVQVGTVQTTTKPISLASATKSETPAVKVNCPFCGDKIDQDAKFCPHCGSNIAEKTLDVQDVQENKKCQNCGTELPIEAKFCATCGQKIE</sequence>
<protein>
    <recommendedName>
        <fullName evidence="1">DZANK-type domain-containing protein</fullName>
    </recommendedName>
</protein>